<dbReference type="OrthoDB" id="120976at2759"/>
<feature type="region of interest" description="Disordered" evidence="3">
    <location>
        <begin position="155"/>
        <end position="200"/>
    </location>
</feature>
<dbReference type="InterPro" id="IPR001611">
    <property type="entry name" value="Leu-rich_rpt"/>
</dbReference>
<dbReference type="PANTHER" id="PTHR24114">
    <property type="entry name" value="LEUCINE RICH REPEAT FAMILY PROTEIN"/>
    <property type="match status" value="1"/>
</dbReference>
<dbReference type="InterPro" id="IPR032675">
    <property type="entry name" value="LRR_dom_sf"/>
</dbReference>
<organism evidence="5 6">
    <name type="scientific">Linnemannia elongata AG-77</name>
    <dbReference type="NCBI Taxonomy" id="1314771"/>
    <lineage>
        <taxon>Eukaryota</taxon>
        <taxon>Fungi</taxon>
        <taxon>Fungi incertae sedis</taxon>
        <taxon>Mucoromycota</taxon>
        <taxon>Mortierellomycotina</taxon>
        <taxon>Mortierellomycetes</taxon>
        <taxon>Mortierellales</taxon>
        <taxon>Mortierellaceae</taxon>
        <taxon>Linnemannia</taxon>
    </lineage>
</organism>
<dbReference type="Gene3D" id="1.25.40.20">
    <property type="entry name" value="Ankyrin repeat-containing domain"/>
    <property type="match status" value="1"/>
</dbReference>
<dbReference type="Proteomes" id="UP000078512">
    <property type="component" value="Unassembled WGS sequence"/>
</dbReference>
<dbReference type="InterPro" id="IPR014756">
    <property type="entry name" value="Ig_E-set"/>
</dbReference>
<evidence type="ECO:0000256" key="3">
    <source>
        <dbReference type="SAM" id="MobiDB-lite"/>
    </source>
</evidence>
<dbReference type="Pfam" id="PF01833">
    <property type="entry name" value="TIG"/>
    <property type="match status" value="1"/>
</dbReference>
<evidence type="ECO:0000256" key="1">
    <source>
        <dbReference type="PROSITE-ProRule" id="PRU00023"/>
    </source>
</evidence>
<feature type="compositionally biased region" description="Low complexity" evidence="3">
    <location>
        <begin position="557"/>
        <end position="567"/>
    </location>
</feature>
<dbReference type="Gene3D" id="2.60.40.10">
    <property type="entry name" value="Immunoglobulins"/>
    <property type="match status" value="1"/>
</dbReference>
<feature type="domain" description="IPT/TIG" evidence="4">
    <location>
        <begin position="605"/>
        <end position="698"/>
    </location>
</feature>
<dbReference type="PANTHER" id="PTHR24114:SF50">
    <property type="entry name" value="RNI-LIKE PROTEIN"/>
    <property type="match status" value="1"/>
</dbReference>
<evidence type="ECO:0000313" key="5">
    <source>
        <dbReference type="EMBL" id="OAQ36702.1"/>
    </source>
</evidence>
<feature type="region of interest" description="Disordered" evidence="3">
    <location>
        <begin position="1"/>
        <end position="29"/>
    </location>
</feature>
<feature type="repeat" description="ANK" evidence="1">
    <location>
        <begin position="795"/>
        <end position="827"/>
    </location>
</feature>
<dbReference type="EMBL" id="KV442011">
    <property type="protein sequence ID" value="OAQ36702.1"/>
    <property type="molecule type" value="Genomic_DNA"/>
</dbReference>
<dbReference type="PROSITE" id="PS50297">
    <property type="entry name" value="ANK_REP_REGION"/>
    <property type="match status" value="1"/>
</dbReference>
<dbReference type="SUPFAM" id="SSF48403">
    <property type="entry name" value="Ankyrin repeat"/>
    <property type="match status" value="1"/>
</dbReference>
<reference evidence="5 6" key="1">
    <citation type="submission" date="2016-05" db="EMBL/GenBank/DDBJ databases">
        <title>Genome sequencing reveals origins of a unique bacterial endosymbiosis in the earliest lineages of terrestrial Fungi.</title>
        <authorList>
            <consortium name="DOE Joint Genome Institute"/>
            <person name="Uehling J."/>
            <person name="Gryganskyi A."/>
            <person name="Hameed K."/>
            <person name="Tschaplinski T."/>
            <person name="Misztal P."/>
            <person name="Wu S."/>
            <person name="Desiro A."/>
            <person name="Vande Pol N."/>
            <person name="Du Z.-Y."/>
            <person name="Zienkiewicz A."/>
            <person name="Zienkiewicz K."/>
            <person name="Morin E."/>
            <person name="Tisserant E."/>
            <person name="Splivallo R."/>
            <person name="Hainaut M."/>
            <person name="Henrissat B."/>
            <person name="Ohm R."/>
            <person name="Kuo A."/>
            <person name="Yan J."/>
            <person name="Lipzen A."/>
            <person name="Nolan M."/>
            <person name="Labutti K."/>
            <person name="Barry K."/>
            <person name="Goldstein A."/>
            <person name="Labbe J."/>
            <person name="Schadt C."/>
            <person name="Tuskan G."/>
            <person name="Grigoriev I."/>
            <person name="Martin F."/>
            <person name="Vilgalys R."/>
            <person name="Bonito G."/>
        </authorList>
    </citation>
    <scope>NUCLEOTIDE SEQUENCE [LARGE SCALE GENOMIC DNA]</scope>
    <source>
        <strain evidence="5 6">AG-77</strain>
    </source>
</reference>
<keyword evidence="1" id="KW-0040">ANK repeat</keyword>
<keyword evidence="6" id="KW-1185">Reference proteome</keyword>
<feature type="region of interest" description="Disordered" evidence="3">
    <location>
        <begin position="231"/>
        <end position="250"/>
    </location>
</feature>
<feature type="region of interest" description="Disordered" evidence="3">
    <location>
        <begin position="46"/>
        <end position="117"/>
    </location>
</feature>
<feature type="compositionally biased region" description="Polar residues" evidence="3">
    <location>
        <begin position="525"/>
        <end position="545"/>
    </location>
</feature>
<dbReference type="Pfam" id="PF13516">
    <property type="entry name" value="LRR_6"/>
    <property type="match status" value="2"/>
</dbReference>
<feature type="compositionally biased region" description="Low complexity" evidence="3">
    <location>
        <begin position="231"/>
        <end position="242"/>
    </location>
</feature>
<evidence type="ECO:0000313" key="6">
    <source>
        <dbReference type="Proteomes" id="UP000078512"/>
    </source>
</evidence>
<keyword evidence="2" id="KW-0175">Coiled coil</keyword>
<dbReference type="PROSITE" id="PS50088">
    <property type="entry name" value="ANK_REPEAT"/>
    <property type="match status" value="1"/>
</dbReference>
<dbReference type="SUPFAM" id="SSF52047">
    <property type="entry name" value="RNI-like"/>
    <property type="match status" value="1"/>
</dbReference>
<feature type="region of interest" description="Disordered" evidence="3">
    <location>
        <begin position="506"/>
        <end position="567"/>
    </location>
</feature>
<feature type="compositionally biased region" description="Polar residues" evidence="3">
    <location>
        <begin position="155"/>
        <end position="178"/>
    </location>
</feature>
<feature type="region of interest" description="Disordered" evidence="3">
    <location>
        <begin position="921"/>
        <end position="959"/>
    </location>
</feature>
<feature type="coiled-coil region" evidence="2">
    <location>
        <begin position="1730"/>
        <end position="1783"/>
    </location>
</feature>
<dbReference type="InterPro" id="IPR013783">
    <property type="entry name" value="Ig-like_fold"/>
</dbReference>
<dbReference type="InterPro" id="IPR002909">
    <property type="entry name" value="IPT_dom"/>
</dbReference>
<feature type="compositionally biased region" description="Low complexity" evidence="3">
    <location>
        <begin position="186"/>
        <end position="199"/>
    </location>
</feature>
<protein>
    <recommendedName>
        <fullName evidence="4">IPT/TIG domain-containing protein</fullName>
    </recommendedName>
</protein>
<dbReference type="STRING" id="1314771.A0A197KG49"/>
<feature type="compositionally biased region" description="Low complexity" evidence="3">
    <location>
        <begin position="934"/>
        <end position="944"/>
    </location>
</feature>
<dbReference type="InterPro" id="IPR052394">
    <property type="entry name" value="LRR-containing"/>
</dbReference>
<dbReference type="SMART" id="SM00429">
    <property type="entry name" value="IPT"/>
    <property type="match status" value="1"/>
</dbReference>
<feature type="compositionally biased region" description="Low complexity" evidence="3">
    <location>
        <begin position="47"/>
        <end position="69"/>
    </location>
</feature>
<feature type="compositionally biased region" description="Acidic residues" evidence="3">
    <location>
        <begin position="507"/>
        <end position="516"/>
    </location>
</feature>
<name>A0A197KG49_9FUNG</name>
<feature type="compositionally biased region" description="Low complexity" evidence="3">
    <location>
        <begin position="92"/>
        <end position="110"/>
    </location>
</feature>
<dbReference type="Gene3D" id="3.80.10.10">
    <property type="entry name" value="Ribonuclease Inhibitor"/>
    <property type="match status" value="2"/>
</dbReference>
<gene>
    <name evidence="5" type="ORF">K457DRAFT_12352</name>
</gene>
<dbReference type="CDD" id="cd00102">
    <property type="entry name" value="IPT"/>
    <property type="match status" value="1"/>
</dbReference>
<dbReference type="SUPFAM" id="SSF81296">
    <property type="entry name" value="E set domains"/>
    <property type="match status" value="1"/>
</dbReference>
<evidence type="ECO:0000256" key="2">
    <source>
        <dbReference type="SAM" id="Coils"/>
    </source>
</evidence>
<accession>A0A197KG49</accession>
<dbReference type="InterPro" id="IPR002110">
    <property type="entry name" value="Ankyrin_rpt"/>
</dbReference>
<evidence type="ECO:0000259" key="4">
    <source>
        <dbReference type="SMART" id="SM00429"/>
    </source>
</evidence>
<dbReference type="InterPro" id="IPR036770">
    <property type="entry name" value="Ankyrin_rpt-contain_sf"/>
</dbReference>
<feature type="compositionally biased region" description="Basic and acidic residues" evidence="3">
    <location>
        <begin position="945"/>
        <end position="956"/>
    </location>
</feature>
<sequence>MPQQQNHPFHTATSADTISQSQHPYQHPSELSSLASHLPMIPVHTPQQRSLQQQHPQQPLQQVQHEQQQYNTSQTLISPPIGLQPRLPQDHAGQQQQRVQRAAAPKQRPASHYGARYNPMATASSSMSSIAHSHIPTLPNIHLGQSSTGVQTSNYISSAQSSSPGMGPNQLFSSNLTMDSDLHPLSGSSGISIDGTSRSMPIHQASLPPRSNSLVVPSWPPSHIPGYVQSYEQQQQQQQYSQGPDLMTQGATTNTDHSGLAPAANFYSRSQHTPLYQMGIPFPDGSQFNYGSSPALSPTPLLGLATAGSVGGNFKLPAFDVKAYTFRKKSRHYVAVKQGNALRIEPIIYLKTSILDHQQDVVRNWDYLRFSPHRFRDNALPKKKLTAEEMRSARILDVDISLISPNNKNRLIEESCPACVMRMDGERKIMQVLAKNFKVTHTGEPVIDIRKGHAIVCIKLNCYSDHHNEQEGFVVRMQTLSSIVDMGSSVKLRICCEARSKAGATEVEVEEEDGLTDIDAPASLGSRSPTGQERPVQSPSLSYGSESPGPKVRARQRSVNSSSVASPRSVDERIINSLAVESNLSARNGGSTSSASASSTLATKPPVFRKIYPLTPSEGSCLGGTRVTIHGANFDMLRNPVVYFGKARAELVIVSHHDVMECTTPPAEGLKPGIVNVQIASEAELLSPEADSVEFMYTVPPDYDLYNLAATSLSYAMANEYPLDDSLAFILRAHRSGAGLDPLQGWGVDQWTGSTGSSLDLGISWTAKEDLVLDFLRVIQVLAPGRTLPAFTTETGHSLLHIAVQYNMIRLAKELVEMGIDHTAVDRNQMPALAFAEMLTSTEMVQVLSCAKIPPRPKVPPLFATATTRSSMKEMVASLIQKHEAILINVLQQEQERKHKELMSLRDRSLRIMELKDQALGKESMDEEAEDAQSSPSLSSLGEGSPERDLSTDEHGRKRKSQVDAAFDWTLAKKLNIEASPPLSALDVLSVVDSGRMSFIKNGCQLWERSRGAQLFGDLVSFGQPAGLQIWACDSVTLTSLDPASGTFPSPKVSKDSSLAVLALSTTGLHLFKEDSVGQDRVNKSLENWSLVEIERIRLLEEDLEEMTILVDICGLVPRGGRNFLGERIEIKSTAASNIVKAISEAQTRLDQHQRVATRHCWAESQLKLWSTLFGVEAREFDAVLTDHLDFESGVLTMKPTGDDRRGGHSVPMIGAVLASICSLDNCESIDFSGVKADDDGWNKPELIRQLERTVRTKKDAVVGWNFSRCGWAPSTIHGFVKGFNSTKATLEGTLTRCAQIILAGNHLSGDDSAGHALVECIGRIAGLETLDITDCDIGLVGMDNLVHHIKGLVDLRLRGNRCDQRWWTWTDTLLQRNPKLKSCHIGAPIKVDNPSASLLSLERLQSLDQLVELDLTDSWITAGTLDTLSRYLRVDASHHLKTLTLSHCELDWCSSLAGLFKTICDINTSTKFTLNVGRNPLFDKEESVRAWIESVEEAKVSVPFGIQMTELVVADCTLQQVLGPLAAATCFNELNFKGLYVKQDSRSLSFSYDEMRLQTVPVAASPESCLALGRILESNSTLVMLDISGTTIASEGACRSVGGFGRHVSLAFPGLGRNSTLLILALDHNRFGEEGLSEFCQALRLNSKLGVLTCDGNDIFTPQGLCSIERIFSPGSPLSLLPSPTSGGEGYQSAEMMDVDTSIANTGEQQYNRTLCVWTHGQDEILMHVQLLTQDVVRFEEERERLEKRLARSRDLTHESDVKVLSEAFEELKRRVAVAKRARFEYTETHARIVKAISDNNERGKRAL</sequence>
<proteinExistence type="predicted"/>